<name>A0ABQ3W4L4_9LACO</name>
<proteinExistence type="predicted"/>
<evidence type="ECO:0000313" key="1">
    <source>
        <dbReference type="EMBL" id="GHP15252.1"/>
    </source>
</evidence>
<reference evidence="1 2" key="1">
    <citation type="journal article" date="2021" name="Int. J. Syst. Evol. Microbiol.">
        <title>Lentilactobacillus fungorum sp. nov., isolated from spent mushroom substrates.</title>
        <authorList>
            <person name="Tohno M."/>
            <person name="Tanizawa Y."/>
            <person name="Kojima Y."/>
            <person name="Sakamoto M."/>
            <person name="Ohkuma M."/>
            <person name="Kobayashi H."/>
        </authorList>
    </citation>
    <scope>NUCLEOTIDE SEQUENCE [LARGE SCALE GENOMIC DNA]</scope>
    <source>
        <strain evidence="1 2">YK48G</strain>
    </source>
</reference>
<evidence type="ECO:0000313" key="2">
    <source>
        <dbReference type="Proteomes" id="UP000604765"/>
    </source>
</evidence>
<comment type="caution">
    <text evidence="1">The sequence shown here is derived from an EMBL/GenBank/DDBJ whole genome shotgun (WGS) entry which is preliminary data.</text>
</comment>
<organism evidence="1 2">
    <name type="scientific">Lentilactobacillus fungorum</name>
    <dbReference type="NCBI Taxonomy" id="2201250"/>
    <lineage>
        <taxon>Bacteria</taxon>
        <taxon>Bacillati</taxon>
        <taxon>Bacillota</taxon>
        <taxon>Bacilli</taxon>
        <taxon>Lactobacillales</taxon>
        <taxon>Lactobacillaceae</taxon>
        <taxon>Lentilactobacillus</taxon>
    </lineage>
</organism>
<dbReference type="EMBL" id="BNJR01000021">
    <property type="protein sequence ID" value="GHP15252.1"/>
    <property type="molecule type" value="Genomic_DNA"/>
</dbReference>
<keyword evidence="2" id="KW-1185">Reference proteome</keyword>
<gene>
    <name evidence="1" type="ORF">YK48G_26770</name>
</gene>
<accession>A0ABQ3W4L4</accession>
<sequence length="67" mass="7534">MKFPINYIAKMAEKIEVIDENLNNNIFYFGTAYKMCINIWVACVSTANSSFGSEEIEGNAKMCILVS</sequence>
<protein>
    <submittedName>
        <fullName evidence="1">Uncharacterized protein</fullName>
    </submittedName>
</protein>
<dbReference type="Proteomes" id="UP000604765">
    <property type="component" value="Unassembled WGS sequence"/>
</dbReference>